<feature type="transmembrane region" description="Helical" evidence="1">
    <location>
        <begin position="29"/>
        <end position="49"/>
    </location>
</feature>
<reference evidence="2" key="1">
    <citation type="submission" date="2015-07" db="EMBL/GenBank/DDBJ databases">
        <title>MeaNS - Measles Nucleotide Surveillance Program.</title>
        <authorList>
            <person name="Tran T."/>
            <person name="Druce J."/>
        </authorList>
    </citation>
    <scope>NUCLEOTIDE SEQUENCE</scope>
    <source>
        <strain evidence="2">UCB-OBI-ISO-001</strain>
        <tissue evidence="2">Gonad</tissue>
    </source>
</reference>
<dbReference type="AlphaFoldDB" id="A0A0L8H2P1"/>
<protein>
    <submittedName>
        <fullName evidence="2">Uncharacterized protein</fullName>
    </submittedName>
</protein>
<gene>
    <name evidence="2" type="ORF">OCBIM_22024507mg</name>
</gene>
<sequence length="74" mass="8915">MIYLYCNPLSSYMRTGCFQLLQHQINISLLNIFCFTLIIFNFSNFYNLWLFCQTLLDYITIIHISIILFLLILH</sequence>
<dbReference type="EMBL" id="KQ419590">
    <property type="protein sequence ID" value="KOF83030.1"/>
    <property type="molecule type" value="Genomic_DNA"/>
</dbReference>
<evidence type="ECO:0000313" key="2">
    <source>
        <dbReference type="EMBL" id="KOF83030.1"/>
    </source>
</evidence>
<organism evidence="2">
    <name type="scientific">Octopus bimaculoides</name>
    <name type="common">California two-spotted octopus</name>
    <dbReference type="NCBI Taxonomy" id="37653"/>
    <lineage>
        <taxon>Eukaryota</taxon>
        <taxon>Metazoa</taxon>
        <taxon>Spiralia</taxon>
        <taxon>Lophotrochozoa</taxon>
        <taxon>Mollusca</taxon>
        <taxon>Cephalopoda</taxon>
        <taxon>Coleoidea</taxon>
        <taxon>Octopodiformes</taxon>
        <taxon>Octopoda</taxon>
        <taxon>Incirrata</taxon>
        <taxon>Octopodidae</taxon>
        <taxon>Octopus</taxon>
    </lineage>
</organism>
<keyword evidence="1" id="KW-0472">Membrane</keyword>
<keyword evidence="1" id="KW-0812">Transmembrane</keyword>
<evidence type="ECO:0000256" key="1">
    <source>
        <dbReference type="SAM" id="Phobius"/>
    </source>
</evidence>
<accession>A0A0L8H2P1</accession>
<keyword evidence="1" id="KW-1133">Transmembrane helix</keyword>
<name>A0A0L8H2P1_OCTBM</name>
<feature type="transmembrane region" description="Helical" evidence="1">
    <location>
        <begin position="55"/>
        <end position="73"/>
    </location>
</feature>
<proteinExistence type="predicted"/>